<comment type="caution">
    <text evidence="5">The sequence shown here is derived from an EMBL/GenBank/DDBJ whole genome shotgun (WGS) entry which is preliminary data.</text>
</comment>
<dbReference type="CDD" id="cd06267">
    <property type="entry name" value="PBP1_LacI_sugar_binding-like"/>
    <property type="match status" value="1"/>
</dbReference>
<dbReference type="Pfam" id="PF13377">
    <property type="entry name" value="Peripla_BP_3"/>
    <property type="match status" value="1"/>
</dbReference>
<dbReference type="RefSeq" id="WP_192751329.1">
    <property type="nucleotide sequence ID" value="NZ_BAABJL010000197.1"/>
</dbReference>
<evidence type="ECO:0000256" key="1">
    <source>
        <dbReference type="ARBA" id="ARBA00023015"/>
    </source>
</evidence>
<keyword evidence="6" id="KW-1185">Reference proteome</keyword>
<accession>A0A927MUZ9</accession>
<dbReference type="InterPro" id="IPR028082">
    <property type="entry name" value="Peripla_BP_I"/>
</dbReference>
<dbReference type="EMBL" id="JADBEM010000001">
    <property type="protein sequence ID" value="MBE1607371.1"/>
    <property type="molecule type" value="Genomic_DNA"/>
</dbReference>
<evidence type="ECO:0000313" key="5">
    <source>
        <dbReference type="EMBL" id="MBE1607371.1"/>
    </source>
</evidence>
<dbReference type="PANTHER" id="PTHR30146">
    <property type="entry name" value="LACI-RELATED TRANSCRIPTIONAL REPRESSOR"/>
    <property type="match status" value="1"/>
</dbReference>
<dbReference type="InterPro" id="IPR010982">
    <property type="entry name" value="Lambda_DNA-bd_dom_sf"/>
</dbReference>
<evidence type="ECO:0000256" key="3">
    <source>
        <dbReference type="ARBA" id="ARBA00023163"/>
    </source>
</evidence>
<dbReference type="PROSITE" id="PS50932">
    <property type="entry name" value="HTH_LACI_2"/>
    <property type="match status" value="1"/>
</dbReference>
<evidence type="ECO:0000256" key="2">
    <source>
        <dbReference type="ARBA" id="ARBA00023125"/>
    </source>
</evidence>
<dbReference type="SUPFAM" id="SSF53822">
    <property type="entry name" value="Periplasmic binding protein-like I"/>
    <property type="match status" value="1"/>
</dbReference>
<dbReference type="InterPro" id="IPR046335">
    <property type="entry name" value="LacI/GalR-like_sensor"/>
</dbReference>
<keyword evidence="3" id="KW-0804">Transcription</keyword>
<dbReference type="CDD" id="cd01392">
    <property type="entry name" value="HTH_LacI"/>
    <property type="match status" value="1"/>
</dbReference>
<dbReference type="GO" id="GO:0003700">
    <property type="term" value="F:DNA-binding transcription factor activity"/>
    <property type="evidence" value="ECO:0007669"/>
    <property type="project" value="TreeGrafter"/>
</dbReference>
<dbReference type="Pfam" id="PF00356">
    <property type="entry name" value="LacI"/>
    <property type="match status" value="1"/>
</dbReference>
<feature type="domain" description="HTH lacI-type" evidence="4">
    <location>
        <begin position="3"/>
        <end position="57"/>
    </location>
</feature>
<reference evidence="5" key="1">
    <citation type="submission" date="2020-10" db="EMBL/GenBank/DDBJ databases">
        <title>Sequencing the genomes of 1000 actinobacteria strains.</title>
        <authorList>
            <person name="Klenk H.-P."/>
        </authorList>
    </citation>
    <scope>NUCLEOTIDE SEQUENCE</scope>
    <source>
        <strain evidence="5">DSM 45354</strain>
    </source>
</reference>
<dbReference type="InterPro" id="IPR000843">
    <property type="entry name" value="HTH_LacI"/>
</dbReference>
<evidence type="ECO:0000259" key="4">
    <source>
        <dbReference type="PROSITE" id="PS50932"/>
    </source>
</evidence>
<protein>
    <submittedName>
        <fullName evidence="5">DNA-binding LacI/PurR family transcriptional regulator</fullName>
    </submittedName>
</protein>
<sequence>MAVTLADVAQACGISPSTVSRALAGSPKVRPSTREHIRRVAEQMGYAPNRIARSLSMGRTGAIGVIVPDIANPFFPPIIKAIQARAARKDTAVLLVDTDEHAGDELERARVLARQVDGLVLVSPRTPEDQLAEFVRLAPVVFVNRRVEGAACVLIENADGLQQAVQHLTALGHQRICYLAGPRRSWSNRQRRASLAAACAEFGVELSEFGPFEPQMQAGVRAADLVRASGYTAVIAYDDLIALGLMARLAEHRMRVGRDISVIGVDDSPMSGLAYPTLTSIHVPGAEAGSVAVDLLLRRLDQPGSDPAVIELETHLVIRGSTGSVRLDPLPT</sequence>
<dbReference type="Proteomes" id="UP000638648">
    <property type="component" value="Unassembled WGS sequence"/>
</dbReference>
<dbReference type="GO" id="GO:0000976">
    <property type="term" value="F:transcription cis-regulatory region binding"/>
    <property type="evidence" value="ECO:0007669"/>
    <property type="project" value="TreeGrafter"/>
</dbReference>
<dbReference type="PANTHER" id="PTHR30146:SF109">
    <property type="entry name" value="HTH-TYPE TRANSCRIPTIONAL REGULATOR GALS"/>
    <property type="match status" value="1"/>
</dbReference>
<proteinExistence type="predicted"/>
<keyword evidence="2 5" id="KW-0238">DNA-binding</keyword>
<keyword evidence="1" id="KW-0805">Transcription regulation</keyword>
<name>A0A927MUZ9_9ACTN</name>
<dbReference type="SUPFAM" id="SSF47413">
    <property type="entry name" value="lambda repressor-like DNA-binding domains"/>
    <property type="match status" value="1"/>
</dbReference>
<evidence type="ECO:0000313" key="6">
    <source>
        <dbReference type="Proteomes" id="UP000638648"/>
    </source>
</evidence>
<dbReference type="Gene3D" id="1.10.260.40">
    <property type="entry name" value="lambda repressor-like DNA-binding domains"/>
    <property type="match status" value="1"/>
</dbReference>
<dbReference type="SMART" id="SM00354">
    <property type="entry name" value="HTH_LACI"/>
    <property type="match status" value="1"/>
</dbReference>
<dbReference type="AlphaFoldDB" id="A0A927MUZ9"/>
<organism evidence="5 6">
    <name type="scientific">Actinopolymorpha pittospori</name>
    <dbReference type="NCBI Taxonomy" id="648752"/>
    <lineage>
        <taxon>Bacteria</taxon>
        <taxon>Bacillati</taxon>
        <taxon>Actinomycetota</taxon>
        <taxon>Actinomycetes</taxon>
        <taxon>Propionibacteriales</taxon>
        <taxon>Actinopolymorphaceae</taxon>
        <taxon>Actinopolymorpha</taxon>
    </lineage>
</organism>
<gene>
    <name evidence="5" type="ORF">HEB94_004219</name>
</gene>
<dbReference type="Gene3D" id="3.40.50.2300">
    <property type="match status" value="2"/>
</dbReference>